<keyword evidence="11" id="KW-0540">Nuclease</keyword>
<evidence type="ECO:0000256" key="3">
    <source>
        <dbReference type="ARBA" id="ARBA00022723"/>
    </source>
</evidence>
<dbReference type="AlphaFoldDB" id="A0A3A6PXJ6"/>
<accession>A0A3A6PXJ6</accession>
<dbReference type="InterPro" id="IPR054712">
    <property type="entry name" value="Cas3-like_dom"/>
</dbReference>
<gene>
    <name evidence="11" type="ORF">DP106_13330</name>
</gene>
<dbReference type="Proteomes" id="UP000281564">
    <property type="component" value="Unassembled WGS sequence"/>
</dbReference>
<dbReference type="Gene3D" id="1.10.3210.30">
    <property type="match status" value="1"/>
</dbReference>
<keyword evidence="8" id="KW-0051">Antiviral defense</keyword>
<dbReference type="GO" id="GO:0046872">
    <property type="term" value="F:metal ion binding"/>
    <property type="evidence" value="ECO:0007669"/>
    <property type="project" value="UniProtKB-KW"/>
</dbReference>
<evidence type="ECO:0000259" key="10">
    <source>
        <dbReference type="PROSITE" id="PS51643"/>
    </source>
</evidence>
<dbReference type="CDD" id="cd09641">
    <property type="entry name" value="Cas3''_I"/>
    <property type="match status" value="1"/>
</dbReference>
<feature type="domain" description="Helicase ATP-binding" evidence="9">
    <location>
        <begin position="297"/>
        <end position="489"/>
    </location>
</feature>
<evidence type="ECO:0000256" key="6">
    <source>
        <dbReference type="ARBA" id="ARBA00022806"/>
    </source>
</evidence>
<evidence type="ECO:0000256" key="8">
    <source>
        <dbReference type="ARBA" id="ARBA00023118"/>
    </source>
</evidence>
<dbReference type="EMBL" id="QMDW01000027">
    <property type="protein sequence ID" value="RJX47995.1"/>
    <property type="molecule type" value="Genomic_DNA"/>
</dbReference>
<comment type="caution">
    <text evidence="11">The sequence shown here is derived from an EMBL/GenBank/DDBJ whole genome shotgun (WGS) entry which is preliminary data.</text>
</comment>
<keyword evidence="3" id="KW-0479">Metal-binding</keyword>
<proteinExistence type="inferred from homology"/>
<reference evidence="11 12" key="1">
    <citation type="submission" date="2018-06" db="EMBL/GenBank/DDBJ databases">
        <title>Halonotius sp. F13-13 a new haloarchaeeon isolated from a solar saltern from Isla Cristina, Huelva, Spain.</title>
        <authorList>
            <person name="Duran-Viseras A."/>
            <person name="Sanchez-Porro C."/>
            <person name="Ventosa A."/>
        </authorList>
    </citation>
    <scope>NUCLEOTIDE SEQUENCE [LARGE SCALE GENOMIC DNA]</scope>
    <source>
        <strain evidence="11 12">CECT 7525</strain>
    </source>
</reference>
<dbReference type="GO" id="GO:0004386">
    <property type="term" value="F:helicase activity"/>
    <property type="evidence" value="ECO:0007669"/>
    <property type="project" value="UniProtKB-KW"/>
</dbReference>
<comment type="similarity">
    <text evidence="2">In the central section; belongs to the CRISPR-associated helicase Cas3 family.</text>
</comment>
<sequence>MTQRALAAFDARPTQSLDAHCRGVAAAAAALSTDRGDTPFGEVWSTVARAVAWSHDFGKLTPWFQEYVATGDRTAAPSPKHTYHGEVSALITLPILNALGCSDATAAAGFIAVAKHHSVLPNIQPALTEYTRSDEYIQQRLDRCDDQLQAIDDQAADAADEIITTTTEGALSWDDIRGLSADDYQRAISDLIGTVGNDDFYAYSLNLWSTLVAADKSDASRLTTADNVTELTTTVRPDPSLLTQRVDRLSSTRLPNGEPARWYRRHPDAELPDASATIRQRVAAIQTAANGRATSTIEANPQTNVFEITLPTGFGKTYTGLRAALTRAANRDSRVIYSLPYTSIIDQVDSEIQSIFGLKPHSKPYTKHHHLADTRTADSDLHTEGYSTGRETLHAEAWRSGLVLTTFTQLFETLAGPGNVQSIKLPALHDSVIIIDEPQAAPHEWWGLIGHLISTCVELYDATVILMTATQPRFVDQLDETPTPTPLVGLGEACRSVLADNPRVTFDLHESMQAYFEREGGPLPLATAAEELVGETTGSSNTLSIVNTVDCAVTMSAAASSADSVALGDQLLSYHRNRDPDAQSADDYLQYLADRSDGAELLTATLTTRLRPVDRQLLIDAIGLITDPDTTTPFDGTPTVTISTQLIEAGVDISFDRLYRDFAPLPAIVQAAGRCNRSFGGPTRPVTIWRLDSPPQQEYIPSSLIYGDASLLRPTQIVLNELVTNRGTTLPESAVISDGIERYYDQLHGQLQTGDRTDELVTAYNNGEGNKLRTASLIDEEYTTIDVLVLITDSERELYKNYQQAKDENHWQEASSMFQQLQSCLVSVPVSDTELSADLRIADIDEDDDKYAINTGKGIALDDAVLDTEL</sequence>
<evidence type="ECO:0000313" key="12">
    <source>
        <dbReference type="Proteomes" id="UP000281564"/>
    </source>
</evidence>
<feature type="domain" description="HD Cas3-type" evidence="10">
    <location>
        <begin position="10"/>
        <end position="217"/>
    </location>
</feature>
<dbReference type="PROSITE" id="PS51643">
    <property type="entry name" value="HD_CAS3"/>
    <property type="match status" value="1"/>
</dbReference>
<evidence type="ECO:0000256" key="5">
    <source>
        <dbReference type="ARBA" id="ARBA00022801"/>
    </source>
</evidence>
<dbReference type="InterPro" id="IPR014001">
    <property type="entry name" value="Helicase_ATP-bd"/>
</dbReference>
<keyword evidence="6" id="KW-0347">Helicase</keyword>
<dbReference type="GO" id="GO:0051607">
    <property type="term" value="P:defense response to virus"/>
    <property type="evidence" value="ECO:0007669"/>
    <property type="project" value="UniProtKB-KW"/>
</dbReference>
<dbReference type="NCBIfam" id="TIGR01596">
    <property type="entry name" value="cas3_HD"/>
    <property type="match status" value="1"/>
</dbReference>
<keyword evidence="11" id="KW-0255">Endonuclease</keyword>
<dbReference type="GO" id="GO:0003677">
    <property type="term" value="F:DNA binding"/>
    <property type="evidence" value="ECO:0007669"/>
    <property type="project" value="InterPro"/>
</dbReference>
<keyword evidence="5" id="KW-0378">Hydrolase</keyword>
<dbReference type="OrthoDB" id="43851at2157"/>
<evidence type="ECO:0000313" key="11">
    <source>
        <dbReference type="EMBL" id="RJX47995.1"/>
    </source>
</evidence>
<dbReference type="Pfam" id="PF18019">
    <property type="entry name" value="Cas3_HD"/>
    <property type="match status" value="1"/>
</dbReference>
<dbReference type="Pfam" id="PF04851">
    <property type="entry name" value="ResIII"/>
    <property type="match status" value="1"/>
</dbReference>
<keyword evidence="12" id="KW-1185">Reference proteome</keyword>
<keyword evidence="7" id="KW-0067">ATP-binding</keyword>
<keyword evidence="4" id="KW-0547">Nucleotide-binding</keyword>
<evidence type="ECO:0000256" key="4">
    <source>
        <dbReference type="ARBA" id="ARBA00022741"/>
    </source>
</evidence>
<dbReference type="Pfam" id="PF22590">
    <property type="entry name" value="Cas3-like_C_2"/>
    <property type="match status" value="1"/>
</dbReference>
<name>A0A3A6PXJ6_9EURY</name>
<comment type="similarity">
    <text evidence="1">In the N-terminal section; belongs to the CRISPR-associated nuclease Cas3-HD family.</text>
</comment>
<dbReference type="GO" id="GO:0004519">
    <property type="term" value="F:endonuclease activity"/>
    <property type="evidence" value="ECO:0007669"/>
    <property type="project" value="UniProtKB-KW"/>
</dbReference>
<dbReference type="GO" id="GO:0005524">
    <property type="term" value="F:ATP binding"/>
    <property type="evidence" value="ECO:0007669"/>
    <property type="project" value="UniProtKB-KW"/>
</dbReference>
<evidence type="ECO:0000256" key="1">
    <source>
        <dbReference type="ARBA" id="ARBA00006847"/>
    </source>
</evidence>
<dbReference type="InterPro" id="IPR006483">
    <property type="entry name" value="CRISPR-assoc_Cas3_HD"/>
</dbReference>
<evidence type="ECO:0000259" key="9">
    <source>
        <dbReference type="PROSITE" id="PS51192"/>
    </source>
</evidence>
<dbReference type="InterPro" id="IPR038257">
    <property type="entry name" value="CRISPR-assoc_Cas3_HD_sf"/>
</dbReference>
<dbReference type="GO" id="GO:0016787">
    <property type="term" value="F:hydrolase activity"/>
    <property type="evidence" value="ECO:0007669"/>
    <property type="project" value="UniProtKB-KW"/>
</dbReference>
<evidence type="ECO:0000256" key="2">
    <source>
        <dbReference type="ARBA" id="ARBA00009046"/>
    </source>
</evidence>
<dbReference type="RefSeq" id="WP_120086077.1">
    <property type="nucleotide sequence ID" value="NZ_QMDW01000027.1"/>
</dbReference>
<dbReference type="InterPro" id="IPR027417">
    <property type="entry name" value="P-loop_NTPase"/>
</dbReference>
<dbReference type="GO" id="GO:0140097">
    <property type="term" value="F:catalytic activity, acting on DNA"/>
    <property type="evidence" value="ECO:0007669"/>
    <property type="project" value="UniProtKB-ARBA"/>
</dbReference>
<dbReference type="SUPFAM" id="SSF109604">
    <property type="entry name" value="HD-domain/PDEase-like"/>
    <property type="match status" value="1"/>
</dbReference>
<dbReference type="SUPFAM" id="SSF52540">
    <property type="entry name" value="P-loop containing nucleoside triphosphate hydrolases"/>
    <property type="match status" value="1"/>
</dbReference>
<evidence type="ECO:0000256" key="7">
    <source>
        <dbReference type="ARBA" id="ARBA00022840"/>
    </source>
</evidence>
<dbReference type="PROSITE" id="PS51192">
    <property type="entry name" value="HELICASE_ATP_BIND_1"/>
    <property type="match status" value="1"/>
</dbReference>
<organism evidence="11 12">
    <name type="scientific">Halonotius pteroides</name>
    <dbReference type="NCBI Taxonomy" id="268735"/>
    <lineage>
        <taxon>Archaea</taxon>
        <taxon>Methanobacteriati</taxon>
        <taxon>Methanobacteriota</taxon>
        <taxon>Stenosarchaea group</taxon>
        <taxon>Halobacteria</taxon>
        <taxon>Halobacteriales</taxon>
        <taxon>Haloferacaceae</taxon>
        <taxon>Halonotius</taxon>
    </lineage>
</organism>
<dbReference type="InterPro" id="IPR006935">
    <property type="entry name" value="Helicase/UvrB_N"/>
</dbReference>
<protein>
    <submittedName>
        <fullName evidence="11">CRISPR-associated endonuclease Cas3</fullName>
    </submittedName>
</protein>
<dbReference type="Gene3D" id="3.40.50.300">
    <property type="entry name" value="P-loop containing nucleotide triphosphate hydrolases"/>
    <property type="match status" value="1"/>
</dbReference>